<dbReference type="Proteomes" id="UP000182715">
    <property type="component" value="Unassembled WGS sequence"/>
</dbReference>
<dbReference type="EMBL" id="CVTF01000080">
    <property type="protein sequence ID" value="CRY99652.1"/>
    <property type="molecule type" value="Genomic_DNA"/>
</dbReference>
<dbReference type="Pfam" id="PF18798">
    <property type="entry name" value="LPD3"/>
    <property type="match status" value="1"/>
</dbReference>
<feature type="domain" description="Large polyvalent protein-associated" evidence="1">
    <location>
        <begin position="79"/>
        <end position="189"/>
    </location>
</feature>
<dbReference type="AlphaFoldDB" id="A0A0H5QCA6"/>
<sequence>MADSMGNLIGWEKTGLVAGKQWITAKDDKVSDVCNANGEMGVIGLYEPFSHGTLTIPGHPNCRCEVVSVSGGELGEFAEKKELRKAAMQYARDNFIGKSYVNENSGHELKVTWQGVKHATSKANQAELSIMTKLDDLLRYAKYEGSYSDRKGHPNIIAAHKYRAVAKVGNESLNIGVIVREFPDDHKHYDHFILKDE</sequence>
<protein>
    <recommendedName>
        <fullName evidence="1">Large polyvalent protein-associated domain-containing protein</fullName>
    </recommendedName>
</protein>
<proteinExistence type="predicted"/>
<reference evidence="2 3" key="1">
    <citation type="submission" date="2014-11" db="EMBL/GenBank/DDBJ databases">
        <authorList>
            <person name="Diene M.Seydina."/>
        </authorList>
    </citation>
    <scope>NUCLEOTIDE SEQUENCE [LARGE SCALE GENOMIC DNA]</scope>
    <source>
        <strain evidence="2 3">Neisseria meningitidis CHUV</strain>
    </source>
</reference>
<dbReference type="InterPro" id="IPR040824">
    <property type="entry name" value="LPD3"/>
</dbReference>
<evidence type="ECO:0000313" key="2">
    <source>
        <dbReference type="EMBL" id="CRY99652.1"/>
    </source>
</evidence>
<name>A0A0H5QCA6_NEIMI</name>
<evidence type="ECO:0000259" key="1">
    <source>
        <dbReference type="Pfam" id="PF18798"/>
    </source>
</evidence>
<accession>A0A0H5QCA6</accession>
<evidence type="ECO:0000313" key="3">
    <source>
        <dbReference type="Proteomes" id="UP000182715"/>
    </source>
</evidence>
<organism evidence="2 3">
    <name type="scientific">Neisseria meningitidis serogroup B</name>
    <dbReference type="NCBI Taxonomy" id="491"/>
    <lineage>
        <taxon>Bacteria</taxon>
        <taxon>Pseudomonadati</taxon>
        <taxon>Pseudomonadota</taxon>
        <taxon>Betaproteobacteria</taxon>
        <taxon>Neisseriales</taxon>
        <taxon>Neisseriaceae</taxon>
        <taxon>Neisseria</taxon>
    </lineage>
</organism>